<dbReference type="InterPro" id="IPR025836">
    <property type="entry name" value="Zn_knuckle_CX2CX4HX4C"/>
</dbReference>
<reference evidence="3" key="1">
    <citation type="submission" date="2016-06" db="EMBL/GenBank/DDBJ databases">
        <title>Parallel loss of symbiosis genes in relatives of nitrogen-fixing non-legume Parasponia.</title>
        <authorList>
            <person name="Van Velzen R."/>
            <person name="Holmer R."/>
            <person name="Bu F."/>
            <person name="Rutten L."/>
            <person name="Van Zeijl A."/>
            <person name="Liu W."/>
            <person name="Santuari L."/>
            <person name="Cao Q."/>
            <person name="Sharma T."/>
            <person name="Shen D."/>
            <person name="Roswanjaya Y."/>
            <person name="Wardhani T."/>
            <person name="Kalhor M.S."/>
            <person name="Jansen J."/>
            <person name="Van den Hoogen J."/>
            <person name="Gungor B."/>
            <person name="Hartog M."/>
            <person name="Hontelez J."/>
            <person name="Verver J."/>
            <person name="Yang W.-C."/>
            <person name="Schijlen E."/>
            <person name="Repin R."/>
            <person name="Schilthuizen M."/>
            <person name="Schranz E."/>
            <person name="Heidstra R."/>
            <person name="Miyata K."/>
            <person name="Fedorova E."/>
            <person name="Kohlen W."/>
            <person name="Bisseling T."/>
            <person name="Smit S."/>
            <person name="Geurts R."/>
        </authorList>
    </citation>
    <scope>NUCLEOTIDE SEQUENCE [LARGE SCALE GENOMIC DNA]</scope>
    <source>
        <strain evidence="3">cv. RG33-2</strain>
    </source>
</reference>
<keyword evidence="2" id="KW-0255">Endonuclease</keyword>
<evidence type="ECO:0000313" key="2">
    <source>
        <dbReference type="EMBL" id="PON89491.1"/>
    </source>
</evidence>
<evidence type="ECO:0000313" key="3">
    <source>
        <dbReference type="Proteomes" id="UP000237000"/>
    </source>
</evidence>
<dbReference type="GO" id="GO:0004527">
    <property type="term" value="F:exonuclease activity"/>
    <property type="evidence" value="ECO:0007669"/>
    <property type="project" value="UniProtKB-KW"/>
</dbReference>
<keyword evidence="2" id="KW-0269">Exonuclease</keyword>
<accession>A0A2P5EVC8</accession>
<evidence type="ECO:0000259" key="1">
    <source>
        <dbReference type="Pfam" id="PF14392"/>
    </source>
</evidence>
<keyword evidence="3" id="KW-1185">Reference proteome</keyword>
<keyword evidence="2" id="KW-0540">Nuclease</keyword>
<proteinExistence type="predicted"/>
<dbReference type="Proteomes" id="UP000237000">
    <property type="component" value="Unassembled WGS sequence"/>
</dbReference>
<dbReference type="GO" id="GO:0004519">
    <property type="term" value="F:endonuclease activity"/>
    <property type="evidence" value="ECO:0007669"/>
    <property type="project" value="UniProtKB-KW"/>
</dbReference>
<dbReference type="Pfam" id="PF14392">
    <property type="entry name" value="zf-CCHC_4"/>
    <property type="match status" value="1"/>
</dbReference>
<dbReference type="OrthoDB" id="994204at2759"/>
<dbReference type="EMBL" id="JXTC01000093">
    <property type="protein sequence ID" value="PON89491.1"/>
    <property type="molecule type" value="Genomic_DNA"/>
</dbReference>
<feature type="domain" description="Zinc knuckle CX2CX4HX4C" evidence="1">
    <location>
        <begin position="37"/>
        <end position="64"/>
    </location>
</feature>
<protein>
    <submittedName>
        <fullName evidence="2">Endonuclease/exonuclease/phosphatase</fullName>
    </submittedName>
</protein>
<name>A0A2P5EVC8_TREOI</name>
<gene>
    <name evidence="2" type="ORF">TorRG33x02_146350</name>
</gene>
<organism evidence="2 3">
    <name type="scientific">Trema orientale</name>
    <name type="common">Charcoal tree</name>
    <name type="synonym">Celtis orientalis</name>
    <dbReference type="NCBI Taxonomy" id="63057"/>
    <lineage>
        <taxon>Eukaryota</taxon>
        <taxon>Viridiplantae</taxon>
        <taxon>Streptophyta</taxon>
        <taxon>Embryophyta</taxon>
        <taxon>Tracheophyta</taxon>
        <taxon>Spermatophyta</taxon>
        <taxon>Magnoliopsida</taxon>
        <taxon>eudicotyledons</taxon>
        <taxon>Gunneridae</taxon>
        <taxon>Pentapetalae</taxon>
        <taxon>rosids</taxon>
        <taxon>fabids</taxon>
        <taxon>Rosales</taxon>
        <taxon>Cannabaceae</taxon>
        <taxon>Trema</taxon>
    </lineage>
</organism>
<dbReference type="InParanoid" id="A0A2P5EVC8"/>
<comment type="caution">
    <text evidence="2">The sequence shown here is derived from an EMBL/GenBank/DDBJ whole genome shotgun (WGS) entry which is preliminary data.</text>
</comment>
<sequence length="341" mass="37970">MASARFSKFVRIRVNIDISKSLCRGSQVSLGNDTRPIWVDFRYERLPEVCFIYSRVGHALKECSQRRDVDVSAAASLNHGTRDQFWGAGTDGRKSGRRLMEGRTFPLLKNIMFQIVSDKEKFIECRPRSFLDFEKESIVDSSKHVTIFTESREDISNRPLFQTGLASTLGSTRSDFLHEGNDTLSLGRSSSNPMPQVDATTVLEKEAAVSSIEQVIFKADGVSSGGGIKDRKLKVLARSLNKTGGASTVRKISEDCGATSLDAMKTVAWNAWGLGSAGAFKELRGIIRSSQPSLVFLIETHLYGRRASFIKRKIGFLHRIIVDSVEKWAKNWVKILGISWA</sequence>
<dbReference type="AlphaFoldDB" id="A0A2P5EVC8"/>
<keyword evidence="2" id="KW-0378">Hydrolase</keyword>